<feature type="transmembrane region" description="Helical" evidence="1">
    <location>
        <begin position="316"/>
        <end position="336"/>
    </location>
</feature>
<dbReference type="AlphaFoldDB" id="A0A084QZT7"/>
<feature type="transmembrane region" description="Helical" evidence="1">
    <location>
        <begin position="348"/>
        <end position="369"/>
    </location>
</feature>
<dbReference type="OrthoDB" id="3010248at2759"/>
<evidence type="ECO:0000256" key="1">
    <source>
        <dbReference type="SAM" id="Phobius"/>
    </source>
</evidence>
<proteinExistence type="predicted"/>
<feature type="transmembrane region" description="Helical" evidence="1">
    <location>
        <begin position="184"/>
        <end position="202"/>
    </location>
</feature>
<feature type="transmembrane region" description="Helical" evidence="1">
    <location>
        <begin position="281"/>
        <end position="304"/>
    </location>
</feature>
<dbReference type="Proteomes" id="UP000028524">
    <property type="component" value="Unassembled WGS sequence"/>
</dbReference>
<dbReference type="InParanoid" id="A0A084QZT7"/>
<reference evidence="2 3" key="1">
    <citation type="journal article" date="2014" name="BMC Genomics">
        <title>Comparative genome sequencing reveals chemotype-specific gene clusters in the toxigenic black mold Stachybotrys.</title>
        <authorList>
            <person name="Semeiks J."/>
            <person name="Borek D."/>
            <person name="Otwinowski Z."/>
            <person name="Grishin N.V."/>
        </authorList>
    </citation>
    <scope>NUCLEOTIDE SEQUENCE [LARGE SCALE GENOMIC DNA]</scope>
    <source>
        <strain evidence="2 3">IBT 40285</strain>
    </source>
</reference>
<name>A0A084QZT7_STAC4</name>
<feature type="transmembrane region" description="Helical" evidence="1">
    <location>
        <begin position="408"/>
        <end position="427"/>
    </location>
</feature>
<accession>A0A084QZT7</accession>
<keyword evidence="1" id="KW-0472">Membrane</keyword>
<dbReference type="OMA" id="ACETYCG"/>
<dbReference type="HOGENOM" id="CLU_652420_0_0_1"/>
<gene>
    <name evidence="2" type="ORF">S40285_10232</name>
</gene>
<protein>
    <submittedName>
        <fullName evidence="2">Uncharacterized protein</fullName>
    </submittedName>
</protein>
<organism evidence="2 3">
    <name type="scientific">Stachybotrys chlorohalonatus (strain IBT 40285)</name>
    <dbReference type="NCBI Taxonomy" id="1283841"/>
    <lineage>
        <taxon>Eukaryota</taxon>
        <taxon>Fungi</taxon>
        <taxon>Dikarya</taxon>
        <taxon>Ascomycota</taxon>
        <taxon>Pezizomycotina</taxon>
        <taxon>Sordariomycetes</taxon>
        <taxon>Hypocreomycetidae</taxon>
        <taxon>Hypocreales</taxon>
        <taxon>Stachybotryaceae</taxon>
        <taxon>Stachybotrys</taxon>
    </lineage>
</organism>
<feature type="transmembrane region" description="Helical" evidence="1">
    <location>
        <begin position="152"/>
        <end position="172"/>
    </location>
</feature>
<keyword evidence="1" id="KW-0812">Transmembrane</keyword>
<dbReference type="EMBL" id="KL659480">
    <property type="protein sequence ID" value="KFA69472.1"/>
    <property type="molecule type" value="Genomic_DNA"/>
</dbReference>
<evidence type="ECO:0000313" key="2">
    <source>
        <dbReference type="EMBL" id="KFA69472.1"/>
    </source>
</evidence>
<sequence length="460" mass="51502">MPATEVAVADGLHHEPLANYCPNVVSRIASLIASIFLLLTLVETPPSPRIRISMFFHALADPIDFGWCLIHKLAAWTECYNLTSEFVRQGRLADEHSPRRRVIATIIVGFDEIAGQRQSSHQSFLEVAEQYGTTNTKSFILRRLIALELADHWKHGVSTALPFTVFYILQLLGAMKIKFELHCTPFAAVLLSWAIPLALLSGRMGAFRSPRACLDTISRFVEEFTAEDAMLKHRTADNSTRRRRHDIKRVMSRIYAEHHPNLDGYRPWKARRVNGPQLPTALSTAFIASLPIILSIATFVSLLWIAGPDRTTHQWFLAPVVSVLWVLSTLLSQGVYCRINNRYQWHAIVAKDMVIATIIVLAIILLSTAGRTNETSDSGTGSGPGAGSEFGTTKDVLHEHGGVHNIEYTSVLALCSGSQLCFYAAVVRHYRAGLMIMQWPEETRRLEYAQLETRKTMRAS</sequence>
<keyword evidence="1" id="KW-1133">Transmembrane helix</keyword>
<feature type="transmembrane region" description="Helical" evidence="1">
    <location>
        <begin position="24"/>
        <end position="42"/>
    </location>
</feature>
<keyword evidence="3" id="KW-1185">Reference proteome</keyword>
<evidence type="ECO:0000313" key="3">
    <source>
        <dbReference type="Proteomes" id="UP000028524"/>
    </source>
</evidence>